<name>A0A6N8SJJ7_9HYPH</name>
<evidence type="ECO:0000313" key="9">
    <source>
        <dbReference type="Proteomes" id="UP000435802"/>
    </source>
</evidence>
<dbReference type="SUPFAM" id="SSF56349">
    <property type="entry name" value="DNA breaking-rejoining enzymes"/>
    <property type="match status" value="1"/>
</dbReference>
<dbReference type="InterPro" id="IPR011010">
    <property type="entry name" value="DNA_brk_join_enz"/>
</dbReference>
<dbReference type="InterPro" id="IPR050090">
    <property type="entry name" value="Tyrosine_recombinase_XerCD"/>
</dbReference>
<evidence type="ECO:0000256" key="2">
    <source>
        <dbReference type="ARBA" id="ARBA00022908"/>
    </source>
</evidence>
<evidence type="ECO:0000256" key="5">
    <source>
        <dbReference type="PROSITE-ProRule" id="PRU01248"/>
    </source>
</evidence>
<evidence type="ECO:0000256" key="4">
    <source>
        <dbReference type="ARBA" id="ARBA00023172"/>
    </source>
</evidence>
<dbReference type="PANTHER" id="PTHR30349:SF81">
    <property type="entry name" value="TYROSINE RECOMBINASE XERC"/>
    <property type="match status" value="1"/>
</dbReference>
<dbReference type="GO" id="GO:0015074">
    <property type="term" value="P:DNA integration"/>
    <property type="evidence" value="ECO:0007669"/>
    <property type="project" value="UniProtKB-KW"/>
</dbReference>
<protein>
    <submittedName>
        <fullName evidence="8">Tyrosine-type recombinase/integrase</fullName>
    </submittedName>
</protein>
<keyword evidence="3 5" id="KW-0238">DNA-binding</keyword>
<dbReference type="OrthoDB" id="9782620at2"/>
<evidence type="ECO:0000256" key="1">
    <source>
        <dbReference type="ARBA" id="ARBA00022829"/>
    </source>
</evidence>
<reference evidence="8 9" key="1">
    <citation type="submission" date="2019-12" db="EMBL/GenBank/DDBJ databases">
        <title>Shinella kummerowiae sp. nov., a symbiotic bacterium isolated from root nodules of the herbal legume Kummerowia stipulacea.</title>
        <authorList>
            <person name="Gao J."/>
        </authorList>
    </citation>
    <scope>NUCLEOTIDE SEQUENCE [LARGE SCALE GENOMIC DNA]</scope>
    <source>
        <strain evidence="8 9">CCBAU 25048</strain>
    </source>
</reference>
<keyword evidence="9" id="KW-1185">Reference proteome</keyword>
<accession>A0A6N8SJJ7</accession>
<organism evidence="8 9">
    <name type="scientific">Shinella kummerowiae</name>
    <dbReference type="NCBI Taxonomy" id="417745"/>
    <lineage>
        <taxon>Bacteria</taxon>
        <taxon>Pseudomonadati</taxon>
        <taxon>Pseudomonadota</taxon>
        <taxon>Alphaproteobacteria</taxon>
        <taxon>Hyphomicrobiales</taxon>
        <taxon>Rhizobiaceae</taxon>
        <taxon>Shinella</taxon>
    </lineage>
</organism>
<proteinExistence type="predicted"/>
<dbReference type="Pfam" id="PF00589">
    <property type="entry name" value="Phage_integrase"/>
    <property type="match status" value="1"/>
</dbReference>
<dbReference type="InterPro" id="IPR013762">
    <property type="entry name" value="Integrase-like_cat_sf"/>
</dbReference>
<dbReference type="CDD" id="cd00397">
    <property type="entry name" value="DNA_BRE_C"/>
    <property type="match status" value="1"/>
</dbReference>
<evidence type="ECO:0000256" key="3">
    <source>
        <dbReference type="ARBA" id="ARBA00023125"/>
    </source>
</evidence>
<dbReference type="PROSITE" id="PS51898">
    <property type="entry name" value="TYR_RECOMBINASE"/>
    <property type="match status" value="1"/>
</dbReference>
<sequence>MCNDYRLMVELASIIEEFEHLKIKIRFPEGRPNIEAREDIRITDTAPIVRSIEGERGAGELVQRRWSWPGPSKKPVYNFRSEGREFASNWALILSDGFYEFMWTLWRALTGGNDAIVRRREHNQYELVDETGVADPLVTSFATGLIGRGCSPHTVAAYLYDLRLFYRFLAETGLTLSSFRVAHSVELLAWLGAVPCPRARITSFPSAVRTTLSPTSINRAMAAISSFFDHLALADLAGVDRNPLATTQELARGGIARRRARGARRLKRVERIPRPMTREQVDRLLDVIDRPRDRAMILIMLQGGLRPGEVLNLHLDDIEYGRRRVTVRHRIDHPKGVRTKSRTERVVDVHEPEALAAISRYVLEERPRNAPTRHLFLVCGKGKHAYEALSYAALVKMFKRRCATAGLTEPWITPHALRHTHATWLWEGGMRELALQKRLGHVSFESTRTYTRVSDAVMLEEYRRALSRRCEEQADAEQE</sequence>
<dbReference type="InterPro" id="IPR044068">
    <property type="entry name" value="CB"/>
</dbReference>
<dbReference type="GO" id="GO:0003677">
    <property type="term" value="F:DNA binding"/>
    <property type="evidence" value="ECO:0007669"/>
    <property type="project" value="UniProtKB-UniRule"/>
</dbReference>
<dbReference type="Gene3D" id="1.10.150.130">
    <property type="match status" value="1"/>
</dbReference>
<evidence type="ECO:0000259" key="7">
    <source>
        <dbReference type="PROSITE" id="PS51900"/>
    </source>
</evidence>
<gene>
    <name evidence="8" type="ORF">GR138_25840</name>
</gene>
<keyword evidence="4" id="KW-0233">DNA recombination</keyword>
<dbReference type="PANTHER" id="PTHR30349">
    <property type="entry name" value="PHAGE INTEGRASE-RELATED"/>
    <property type="match status" value="1"/>
</dbReference>
<dbReference type="GO" id="GO:0007059">
    <property type="term" value="P:chromosome segregation"/>
    <property type="evidence" value="ECO:0007669"/>
    <property type="project" value="UniProtKB-KW"/>
</dbReference>
<dbReference type="Gene3D" id="1.10.443.10">
    <property type="entry name" value="Intergrase catalytic core"/>
    <property type="match status" value="1"/>
</dbReference>
<keyword evidence="1" id="KW-0159">Chromosome partition</keyword>
<dbReference type="AlphaFoldDB" id="A0A6N8SJJ7"/>
<dbReference type="InterPro" id="IPR010998">
    <property type="entry name" value="Integrase_recombinase_N"/>
</dbReference>
<dbReference type="InterPro" id="IPR002104">
    <property type="entry name" value="Integrase_catalytic"/>
</dbReference>
<evidence type="ECO:0000313" key="8">
    <source>
        <dbReference type="EMBL" id="MXN48633.1"/>
    </source>
</evidence>
<dbReference type="PROSITE" id="PS50096">
    <property type="entry name" value="IQ"/>
    <property type="match status" value="1"/>
</dbReference>
<evidence type="ECO:0000259" key="6">
    <source>
        <dbReference type="PROSITE" id="PS51898"/>
    </source>
</evidence>
<dbReference type="InterPro" id="IPR004107">
    <property type="entry name" value="Integrase_SAM-like_N"/>
</dbReference>
<dbReference type="SUPFAM" id="SSF143081">
    <property type="entry name" value="BB1717-like"/>
    <property type="match status" value="1"/>
</dbReference>
<keyword evidence="2" id="KW-0229">DNA integration</keyword>
<dbReference type="Proteomes" id="UP000435802">
    <property type="component" value="Unassembled WGS sequence"/>
</dbReference>
<dbReference type="EMBL" id="WUMK01000011">
    <property type="protein sequence ID" value="MXN48633.1"/>
    <property type="molecule type" value="Genomic_DNA"/>
</dbReference>
<feature type="domain" description="Core-binding (CB)" evidence="7">
    <location>
        <begin position="132"/>
        <end position="232"/>
    </location>
</feature>
<dbReference type="PROSITE" id="PS51900">
    <property type="entry name" value="CB"/>
    <property type="match status" value="1"/>
</dbReference>
<dbReference type="Pfam" id="PF02899">
    <property type="entry name" value="Phage_int_SAM_1"/>
    <property type="match status" value="1"/>
</dbReference>
<dbReference type="GO" id="GO:0006310">
    <property type="term" value="P:DNA recombination"/>
    <property type="evidence" value="ECO:0007669"/>
    <property type="project" value="UniProtKB-KW"/>
</dbReference>
<feature type="domain" description="Tyr recombinase" evidence="6">
    <location>
        <begin position="271"/>
        <end position="463"/>
    </location>
</feature>
<comment type="caution">
    <text evidence="8">The sequence shown here is derived from an EMBL/GenBank/DDBJ whole genome shotgun (WGS) entry which is preliminary data.</text>
</comment>
<dbReference type="InterPro" id="IPR036590">
    <property type="entry name" value="SRAP-like"/>
</dbReference>